<dbReference type="EMBL" id="BA000045">
    <property type="protein sequence ID" value="BAC90204.1"/>
    <property type="molecule type" value="Genomic_DNA"/>
</dbReference>
<dbReference type="RefSeq" id="WP_011142260.1">
    <property type="nucleotide sequence ID" value="NC_005125.1"/>
</dbReference>
<reference evidence="3 4" key="2">
    <citation type="journal article" date="2003" name="DNA Res.">
        <title>Complete genome structure of Gloeobacter violaceus PCC 7421, a cyanobacterium that lacks thylakoids (supplement).</title>
        <authorList>
            <person name="Nakamura Y."/>
            <person name="Kaneko T."/>
            <person name="Sato S."/>
            <person name="Mimuro M."/>
            <person name="Miyashita H."/>
            <person name="Tsuchiya T."/>
            <person name="Sasamoto S."/>
            <person name="Watanabe A."/>
            <person name="Kawashima K."/>
            <person name="Kishida Y."/>
            <person name="Kiyokawa C."/>
            <person name="Kohara M."/>
            <person name="Matsumoto M."/>
            <person name="Matsuno A."/>
            <person name="Nakazaki N."/>
            <person name="Shimpo S."/>
            <person name="Takeuchi C."/>
            <person name="Yamada M."/>
            <person name="Tabata S."/>
        </authorList>
    </citation>
    <scope>NUCLEOTIDE SEQUENCE [LARGE SCALE GENOMIC DNA]</scope>
    <source>
        <strain evidence="4">ATCC 29082 / PCC 7421</strain>
    </source>
</reference>
<organism evidence="3 4">
    <name type="scientific">Gloeobacter violaceus (strain ATCC 29082 / PCC 7421)</name>
    <dbReference type="NCBI Taxonomy" id="251221"/>
    <lineage>
        <taxon>Bacteria</taxon>
        <taxon>Bacillati</taxon>
        <taxon>Cyanobacteriota</taxon>
        <taxon>Cyanophyceae</taxon>
        <taxon>Gloeobacterales</taxon>
        <taxon>Gloeobacteraceae</taxon>
        <taxon>Gloeobacter</taxon>
    </lineage>
</organism>
<dbReference type="EnsemblBacteria" id="BAC90204">
    <property type="protein sequence ID" value="BAC90204"/>
    <property type="gene ID" value="BAC90204"/>
</dbReference>
<evidence type="ECO:0000259" key="2">
    <source>
        <dbReference type="Pfam" id="PF11181"/>
    </source>
</evidence>
<dbReference type="AlphaFoldDB" id="Q7NIC0"/>
<dbReference type="PATRIC" id="fig|251221.4.peg.2297"/>
<evidence type="ECO:0000256" key="1">
    <source>
        <dbReference type="SAM" id="MobiDB-lite"/>
    </source>
</evidence>
<dbReference type="HOGENOM" id="CLU_083853_0_0_3"/>
<dbReference type="STRING" id="251221.gene:10759758"/>
<reference evidence="3 4" key="1">
    <citation type="journal article" date="2003" name="DNA Res.">
        <title>Complete genome structure of Gloeobacter violaceus PCC 7421, a cyanobacterium that lacks thylakoids.</title>
        <authorList>
            <person name="Nakamura Y."/>
            <person name="Kaneko T."/>
            <person name="Sato S."/>
            <person name="Mimuro M."/>
            <person name="Miyashita H."/>
            <person name="Tsuchiya T."/>
            <person name="Sasamoto S."/>
            <person name="Watanabe A."/>
            <person name="Kawashima K."/>
            <person name="Kishida Y."/>
            <person name="Kiyokawa C."/>
            <person name="Kohara M."/>
            <person name="Matsumoto M."/>
            <person name="Matsuno A."/>
            <person name="Nakazaki N."/>
            <person name="Shimpo S."/>
            <person name="Takeuchi C."/>
            <person name="Yamada M."/>
            <person name="Tabata S."/>
        </authorList>
    </citation>
    <scope>NUCLEOTIDE SEQUENCE [LARGE SCALE GENOMIC DNA]</scope>
    <source>
        <strain evidence="4">ATCC 29082 / PCC 7421</strain>
    </source>
</reference>
<dbReference type="OrthoDB" id="462701at2"/>
<dbReference type="PhylomeDB" id="Q7NIC0"/>
<dbReference type="InterPro" id="IPR025889">
    <property type="entry name" value="GSP17M-like_dom"/>
</dbReference>
<dbReference type="KEGG" id="gvi:gll2263"/>
<proteinExistence type="predicted"/>
<dbReference type="Proteomes" id="UP000000557">
    <property type="component" value="Chromosome"/>
</dbReference>
<gene>
    <name evidence="3" type="ordered locus">gll2263</name>
</gene>
<dbReference type="InterPro" id="IPR052948">
    <property type="entry name" value="Low_temp-induced_all0457"/>
</dbReference>
<keyword evidence="4" id="KW-1185">Reference proteome</keyword>
<sequence>MADTHIRRAVGTFSNRAQAEQALYRLRDAGFDMDDVSVISKHEESGDIAGAEVKDEVGNRAGEGAATGATTGAAVGGLTGLLVGIGALAIPGIGPVITAGALGTALATTLAGGAIGAAAGGLVGALVGLGIPKERAEVYNAAVTRGDYLVVIDGPAEEINEAERILNGQGIRDYGVYDAPAGSYDEARYRNRPTLSERAGNLGTRVQGSAQETLGRVTNDPTNVIEGDAKQRQADINDRSADLRDRK</sequence>
<accession>Q7NIC0</accession>
<dbReference type="PANTHER" id="PTHR36109">
    <property type="entry name" value="MEMBRANE PROTEIN-RELATED"/>
    <property type="match status" value="1"/>
</dbReference>
<dbReference type="Pfam" id="PF11181">
    <property type="entry name" value="YflT"/>
    <property type="match status" value="1"/>
</dbReference>
<dbReference type="InParanoid" id="Q7NIC0"/>
<feature type="region of interest" description="Disordered" evidence="1">
    <location>
        <begin position="208"/>
        <end position="247"/>
    </location>
</feature>
<dbReference type="eggNOG" id="COG3237">
    <property type="taxonomic scope" value="Bacteria"/>
</dbReference>
<evidence type="ECO:0000313" key="4">
    <source>
        <dbReference type="Proteomes" id="UP000000557"/>
    </source>
</evidence>
<name>Q7NIC0_GLOVI</name>
<protein>
    <submittedName>
        <fullName evidence="3">Gll2263 protein</fullName>
    </submittedName>
</protein>
<feature type="compositionally biased region" description="Basic and acidic residues" evidence="1">
    <location>
        <begin position="227"/>
        <end position="247"/>
    </location>
</feature>
<feature type="domain" description="General stress protein 17M-like" evidence="2">
    <location>
        <begin position="10"/>
        <end position="78"/>
    </location>
</feature>
<evidence type="ECO:0000313" key="3">
    <source>
        <dbReference type="EMBL" id="BAC90204.1"/>
    </source>
</evidence>
<dbReference type="PANTHER" id="PTHR36109:SF2">
    <property type="entry name" value="MEMBRANE PROTEIN"/>
    <property type="match status" value="1"/>
</dbReference>